<evidence type="ECO:0008006" key="7">
    <source>
        <dbReference type="Google" id="ProtNLM"/>
    </source>
</evidence>
<dbReference type="Pfam" id="PF20416">
    <property type="entry name" value="UTP20"/>
    <property type="match status" value="1"/>
</dbReference>
<dbReference type="PANTHER" id="PTHR17695">
    <property type="entry name" value="SMALL SUBUNIT PROCESSOME COMPONENT 20 HOMOLOG"/>
    <property type="match status" value="1"/>
</dbReference>
<dbReference type="InterPro" id="IPR052575">
    <property type="entry name" value="SSU_processome_comp_20"/>
</dbReference>
<feature type="domain" description="RIH" evidence="2">
    <location>
        <begin position="2162"/>
        <end position="2239"/>
    </location>
</feature>
<dbReference type="Pfam" id="PF07539">
    <property type="entry name" value="UTP20_N"/>
    <property type="match status" value="1"/>
</dbReference>
<gene>
    <name evidence="5" type="ORF">KSP39_PZI014232</name>
</gene>
<evidence type="ECO:0000256" key="1">
    <source>
        <dbReference type="SAM" id="MobiDB-lite"/>
    </source>
</evidence>
<evidence type="ECO:0000313" key="5">
    <source>
        <dbReference type="EMBL" id="KAK8934871.1"/>
    </source>
</evidence>
<protein>
    <recommendedName>
        <fullName evidence="7">Small subunit processome component 20 homolog</fullName>
    </recommendedName>
</protein>
<proteinExistence type="predicted"/>
<dbReference type="InterPro" id="IPR046523">
    <property type="entry name" value="UTP20_dom"/>
</dbReference>
<dbReference type="Proteomes" id="UP001418222">
    <property type="component" value="Unassembled WGS sequence"/>
</dbReference>
<dbReference type="InterPro" id="IPR011430">
    <property type="entry name" value="UTP20_N"/>
</dbReference>
<name>A0AAP0BBR4_9ASPA</name>
<evidence type="ECO:0000259" key="4">
    <source>
        <dbReference type="Pfam" id="PF20416"/>
    </source>
</evidence>
<dbReference type="InterPro" id="IPR000699">
    <property type="entry name" value="RIH_dom"/>
</dbReference>
<dbReference type="GO" id="GO:0030686">
    <property type="term" value="C:90S preribosome"/>
    <property type="evidence" value="ECO:0007669"/>
    <property type="project" value="TreeGrafter"/>
</dbReference>
<organism evidence="5 6">
    <name type="scientific">Platanthera zijinensis</name>
    <dbReference type="NCBI Taxonomy" id="2320716"/>
    <lineage>
        <taxon>Eukaryota</taxon>
        <taxon>Viridiplantae</taxon>
        <taxon>Streptophyta</taxon>
        <taxon>Embryophyta</taxon>
        <taxon>Tracheophyta</taxon>
        <taxon>Spermatophyta</taxon>
        <taxon>Magnoliopsida</taxon>
        <taxon>Liliopsida</taxon>
        <taxon>Asparagales</taxon>
        <taxon>Orchidaceae</taxon>
        <taxon>Orchidoideae</taxon>
        <taxon>Orchideae</taxon>
        <taxon>Orchidinae</taxon>
        <taxon>Platanthera</taxon>
    </lineage>
</organism>
<evidence type="ECO:0000259" key="2">
    <source>
        <dbReference type="Pfam" id="PF01365"/>
    </source>
</evidence>
<dbReference type="InterPro" id="IPR016024">
    <property type="entry name" value="ARM-type_fold"/>
</dbReference>
<comment type="caution">
    <text evidence="5">The sequence shown here is derived from an EMBL/GenBank/DDBJ whole genome shotgun (WGS) entry which is preliminary data.</text>
</comment>
<feature type="region of interest" description="Disordered" evidence="1">
    <location>
        <begin position="1965"/>
        <end position="1987"/>
    </location>
</feature>
<feature type="domain" description="U3 small nucleolar RNA-associated protein 20" evidence="4">
    <location>
        <begin position="1732"/>
        <end position="1949"/>
    </location>
</feature>
<dbReference type="SUPFAM" id="SSF48371">
    <property type="entry name" value="ARM repeat"/>
    <property type="match status" value="3"/>
</dbReference>
<dbReference type="InterPro" id="IPR011989">
    <property type="entry name" value="ARM-like"/>
</dbReference>
<reference evidence="5 6" key="1">
    <citation type="journal article" date="2022" name="Nat. Plants">
        <title>Genomes of leafy and leafless Platanthera orchids illuminate the evolution of mycoheterotrophy.</title>
        <authorList>
            <person name="Li M.H."/>
            <person name="Liu K.W."/>
            <person name="Li Z."/>
            <person name="Lu H.C."/>
            <person name="Ye Q.L."/>
            <person name="Zhang D."/>
            <person name="Wang J.Y."/>
            <person name="Li Y.F."/>
            <person name="Zhong Z.M."/>
            <person name="Liu X."/>
            <person name="Yu X."/>
            <person name="Liu D.K."/>
            <person name="Tu X.D."/>
            <person name="Liu B."/>
            <person name="Hao Y."/>
            <person name="Liao X.Y."/>
            <person name="Jiang Y.T."/>
            <person name="Sun W.H."/>
            <person name="Chen J."/>
            <person name="Chen Y.Q."/>
            <person name="Ai Y."/>
            <person name="Zhai J.W."/>
            <person name="Wu S.S."/>
            <person name="Zhou Z."/>
            <person name="Hsiao Y.Y."/>
            <person name="Wu W.L."/>
            <person name="Chen Y.Y."/>
            <person name="Lin Y.F."/>
            <person name="Hsu J.L."/>
            <person name="Li C.Y."/>
            <person name="Wang Z.W."/>
            <person name="Zhao X."/>
            <person name="Zhong W.Y."/>
            <person name="Ma X.K."/>
            <person name="Ma L."/>
            <person name="Huang J."/>
            <person name="Chen G.Z."/>
            <person name="Huang M.Z."/>
            <person name="Huang L."/>
            <person name="Peng D.H."/>
            <person name="Luo Y.B."/>
            <person name="Zou S.Q."/>
            <person name="Chen S.P."/>
            <person name="Lan S."/>
            <person name="Tsai W.C."/>
            <person name="Van de Peer Y."/>
            <person name="Liu Z.J."/>
        </authorList>
    </citation>
    <scope>NUCLEOTIDE SEQUENCE [LARGE SCALE GENOMIC DNA]</scope>
    <source>
        <strain evidence="5">Lor287</strain>
    </source>
</reference>
<dbReference type="GO" id="GO:0016020">
    <property type="term" value="C:membrane"/>
    <property type="evidence" value="ECO:0007669"/>
    <property type="project" value="InterPro"/>
</dbReference>
<keyword evidence="6" id="KW-1185">Reference proteome</keyword>
<feature type="compositionally biased region" description="Basic and acidic residues" evidence="1">
    <location>
        <begin position="1978"/>
        <end position="1987"/>
    </location>
</feature>
<evidence type="ECO:0000259" key="3">
    <source>
        <dbReference type="Pfam" id="PF07539"/>
    </source>
</evidence>
<dbReference type="Pfam" id="PF01365">
    <property type="entry name" value="RYDR_ITPR"/>
    <property type="match status" value="1"/>
</dbReference>
<sequence>MPTTHHQAVKCLNTSTSRQRFMFKTFSQRLDEIDIDVFHSLQPFKSEPKHDSSFFREALLYWKELNTAEDFISFYEVIMPLVQTLPQIILHKEHIFSQLVGRLQMRAKLSLEPLLMLIVALSRDLLNEFLLFLQRLASSLTNLLLTGGDHDPDVIEQVFTAWSYIVMYLHKNIVKDVVTFLKMTAQLRYYPKEYVQEFMAEVVSFLLRNAPSIQLQNGIKKIIREVVNDSSPVKKIGATTLIWHIMKGTSSRLHSSSRKVLLLVLDEFVLSMGDTPQGSEAVQDVVNGILHRLFDEDDQIERKFVFKWLYEHIFDSVTLGCFTDTIRLLSLLENVIHLSKGSDVFDTNKMLDLVKLLIQSCITSEEVMKSGDCPSEGVLPAFCNKVLYLVLCLLDTHERSSYIYLTEELDPVFKLDQSSLQFFVKELIHKDPEVVISCRNYIISAIDEMVETSPDEALLLSLRLFERHSCNFLEDIPPRTRKFFMEKLKYWIYLLSNPATMNNISDVLSELAILWGVIRCYPSFQFTGLSPLLLRNLIDVFDQLLETNYDSIAGVPVSIWQDLLGVILNSYHKLLHESCGPSEVYIFLHLAKRYKSSPQILFAAAEYLDSFLGSKNEAGGSHGIFTEIDVEDTRVSMSIFSDNLVLPSKEIRVSTLRIISHYPILDELPTCEDRPLKKFRYEKSDSAENLGCINVVDLLLSIETTPISLSSCRKIVILISRLQMIVGSGKIHDAYLPLLLNGVIGIFHNRFALLWQPALECLTSIIRKYGRIVWNQLVQNLEYYQLKSLSFVDAAPKLKSEAPQPTTLIQCFKVYLDHEFDSTPCIKVMILLLQALQKVPDIAESHSRQLIPLFLKFMGYSDAETFRVDSFSEYKCQGKEWRSVLKEWLSLLDKMHNSPSFYQSQVLKEVLMNRLLDEIDSDIQLKAIDCLLNWKDDYLIPYEKHLKNLLVSKNMREELTTWSVSEDSAYIQEGHRTQLIPVVVRLLAPKVRNMKSLALHKHAGLSNRRAVLCFLAQLEVDDLHLFFSLLLKPLFCNHAETKVLDGQSLVPLNYEAVENISLKKKYGFLHVLEDVLKNFDALHIRPFLSPLMIFVALILDNCMSNIKNEVSKRICASENGATGHLEMSTCNKQFKDLRSLCLKIVSSALNKHDSHDFGCDFWEIFFRSVKPLIDNFKQEGSGSEHPSSLFSCFLAMSRSPTLVVFLNRDKNLVPAIFSILTVRTASESIISSVLNFVENLLNLNNDFGQEDDSIKAVFYPHLEVLVHSFHELILSTGVSNRKSPIWPVKMEMRILKMIVKYINNPVTAARFLDMLLPIFKRKTIDFEDCFEALLVMKEVIPYLPRESGYISDKILKSVCPVLAVAELPVRRHICDVIDSLVLIDPSLADLARILHDLNATVSMDIGEFDYDTRVGAHEKICPELFSSLGVDHSLPILWHSMYDMSSGELILRQCAVNSLLAFVQFASSFLKTDSSNSYEHEAECKQESGVALETCGRTNWTKASIQWAISGLFLKNIGEAMAKEIFTQKEWITLLHDMIYNLHGVPDLYAFKPLCSDDPELDFFNNILHLQIHRRRRALMRFKNVISAGNFAESIAVNIFVPLFLNMMFDVKDGKGEHIRNACLDSLASISSLMPWGSYRSFLMRCFRELTVRPEKRKILIRLICAILDMFHFYTPNSDERDKDGTDGALCPDNSGENVIVALQNSCKSVSPEIQSYLQNTVLPKIQKILTKDSENVNVNISLAALKVLKLLPSDTMDAQLSSLFHHICTFLKNHLESMRNEARSALAACTKELGLEYLHFIVKVLQSILKRGYEMHVLGYTLNFILSKLLTGKSTGSLDYCLEELLSIAENDILGDVAEQKEVEKIASKMKETKKTKSFETFKLISQSITFKTHALKLLSPINKHTQNHLTPKMKRKLEIILLHVASGIECNPSAQTAELFIFVYGLIEDSIAAEVSHIKERSEAAMNEKSSSNVTDNRKSLRPSDRSLRNSHLITVFALEVLHNRLKNIKLDKNDQELLSMLDPFVKQLGDCLNSKYEVVLSAAFRCLVPLFKLPLRSMDMEGDKIKSLLLSIVHRSGDGRSSLVQSCLKLLTVMLRSTRISISHGELHMLIRFPIFIDIQNSPSTLALSLLKSMVVRKLMVHEIYDLVLRVAELMVTTESETISRKCCQILLQFLLNYRLSDKRLQQHMDFLLSNLSYEHPSGRKSVLEMLHAILIKFPKSVIDSHARTFFLHLVNAVANEQDQKVRSMVSTVLKELIGRTSQQMLQRILEDALLWYFGKKQSLWCPAAQAIGLLIEVWKGGLKGHIADIVKTAGNILELSIAAVETLELGVSKEEPMVKLWKEAYYSLAMLEKMLLSFPELYFQSDFPQAMWEMIVKFLLHPHAWLRNISGRLMALYFTAASEASRGADRAKMNQRTFYLVNPSKLYTIAVSFLKQLEACLIDDAAGNIITQNLAFSICGLHLFAKQRSSMPMHEFWSKLDDREKSSYLEAFDLLDSGKAERIFLLSAGVRRHSLSEENDENISSILVKPLFRRLGRIAMTKENFQMKMVFNCLRMISSQIGREGSGDYAVYILLPLYKICEGFTGKVIDDETKQLAEEVRDRIKDVLEPENFIRVYKQIRKKLREEGP</sequence>
<feature type="domain" description="U3 small nucleolar RNA-associated protein 20 N-terminal" evidence="3">
    <location>
        <begin position="880"/>
        <end position="1473"/>
    </location>
</feature>
<dbReference type="Gene3D" id="1.25.10.10">
    <property type="entry name" value="Leucine-rich Repeat Variant"/>
    <property type="match status" value="2"/>
</dbReference>
<accession>A0AAP0BBR4</accession>
<evidence type="ECO:0000313" key="6">
    <source>
        <dbReference type="Proteomes" id="UP001418222"/>
    </source>
</evidence>
<dbReference type="GO" id="GO:0032040">
    <property type="term" value="C:small-subunit processome"/>
    <property type="evidence" value="ECO:0007669"/>
    <property type="project" value="TreeGrafter"/>
</dbReference>
<dbReference type="EMBL" id="JBBWWQ010000012">
    <property type="protein sequence ID" value="KAK8934871.1"/>
    <property type="molecule type" value="Genomic_DNA"/>
</dbReference>
<dbReference type="PANTHER" id="PTHR17695:SF11">
    <property type="entry name" value="SMALL SUBUNIT PROCESSOME COMPONENT 20 HOMOLOG"/>
    <property type="match status" value="1"/>
</dbReference>
<dbReference type="GO" id="GO:0005262">
    <property type="term" value="F:calcium channel activity"/>
    <property type="evidence" value="ECO:0007669"/>
    <property type="project" value="InterPro"/>
</dbReference>